<comment type="caution">
    <text evidence="4">The sequence shown here is derived from an EMBL/GenBank/DDBJ whole genome shotgun (WGS) entry which is preliminary data.</text>
</comment>
<dbReference type="Pfam" id="PF00096">
    <property type="entry name" value="zf-C2H2"/>
    <property type="match status" value="2"/>
</dbReference>
<keyword evidence="1" id="KW-0862">Zinc</keyword>
<dbReference type="SUPFAM" id="SSF57667">
    <property type="entry name" value="beta-beta-alpha zinc fingers"/>
    <property type="match status" value="1"/>
</dbReference>
<accession>A0AAN5D7U4</accession>
<dbReference type="InterPro" id="IPR036236">
    <property type="entry name" value="Znf_C2H2_sf"/>
</dbReference>
<feature type="domain" description="C2H2-type" evidence="3">
    <location>
        <begin position="28"/>
        <end position="55"/>
    </location>
</feature>
<sequence length="78" mass="9041">KCSHCGSSFRSLGNRNEHIQNVHNIQTYACLTCGERFDRCRDWRRHLKSNEGHQAKYILGENPDEEEPNDEKPGPSRS</sequence>
<evidence type="ECO:0000313" key="5">
    <source>
        <dbReference type="Proteomes" id="UP001328107"/>
    </source>
</evidence>
<feature type="non-terminal residue" evidence="4">
    <location>
        <position position="78"/>
    </location>
</feature>
<keyword evidence="1" id="KW-0479">Metal-binding</keyword>
<feature type="domain" description="C2H2-type" evidence="3">
    <location>
        <begin position="1"/>
        <end position="23"/>
    </location>
</feature>
<dbReference type="GO" id="GO:0008270">
    <property type="term" value="F:zinc ion binding"/>
    <property type="evidence" value="ECO:0007669"/>
    <property type="project" value="UniProtKB-KW"/>
</dbReference>
<reference evidence="5" key="1">
    <citation type="submission" date="2022-10" db="EMBL/GenBank/DDBJ databases">
        <title>Genome assembly of Pristionchus species.</title>
        <authorList>
            <person name="Yoshida K."/>
            <person name="Sommer R.J."/>
        </authorList>
    </citation>
    <scope>NUCLEOTIDE SEQUENCE [LARGE SCALE GENOMIC DNA]</scope>
    <source>
        <strain evidence="5">RS5460</strain>
    </source>
</reference>
<keyword evidence="1" id="KW-0863">Zinc-finger</keyword>
<name>A0AAN5D7U4_9BILA</name>
<evidence type="ECO:0000256" key="2">
    <source>
        <dbReference type="SAM" id="MobiDB-lite"/>
    </source>
</evidence>
<evidence type="ECO:0000313" key="4">
    <source>
        <dbReference type="EMBL" id="GMR57632.1"/>
    </source>
</evidence>
<dbReference type="AlphaFoldDB" id="A0AAN5D7U4"/>
<dbReference type="PROSITE" id="PS00028">
    <property type="entry name" value="ZINC_FINGER_C2H2_1"/>
    <property type="match status" value="1"/>
</dbReference>
<dbReference type="InterPro" id="IPR013087">
    <property type="entry name" value="Znf_C2H2_type"/>
</dbReference>
<organism evidence="4 5">
    <name type="scientific">Pristionchus mayeri</name>
    <dbReference type="NCBI Taxonomy" id="1317129"/>
    <lineage>
        <taxon>Eukaryota</taxon>
        <taxon>Metazoa</taxon>
        <taxon>Ecdysozoa</taxon>
        <taxon>Nematoda</taxon>
        <taxon>Chromadorea</taxon>
        <taxon>Rhabditida</taxon>
        <taxon>Rhabditina</taxon>
        <taxon>Diplogasteromorpha</taxon>
        <taxon>Diplogasteroidea</taxon>
        <taxon>Neodiplogasteridae</taxon>
        <taxon>Pristionchus</taxon>
    </lineage>
</organism>
<gene>
    <name evidence="4" type="ORF">PMAYCL1PPCAC_27827</name>
</gene>
<proteinExistence type="predicted"/>
<dbReference type="Proteomes" id="UP001328107">
    <property type="component" value="Unassembled WGS sequence"/>
</dbReference>
<dbReference type="SMART" id="SM00355">
    <property type="entry name" value="ZnF_C2H2"/>
    <property type="match status" value="2"/>
</dbReference>
<feature type="region of interest" description="Disordered" evidence="2">
    <location>
        <begin position="54"/>
        <end position="78"/>
    </location>
</feature>
<dbReference type="PROSITE" id="PS50157">
    <property type="entry name" value="ZINC_FINGER_C2H2_2"/>
    <property type="match status" value="2"/>
</dbReference>
<protein>
    <recommendedName>
        <fullName evidence="3">C2H2-type domain-containing protein</fullName>
    </recommendedName>
</protein>
<evidence type="ECO:0000259" key="3">
    <source>
        <dbReference type="PROSITE" id="PS50157"/>
    </source>
</evidence>
<dbReference type="EMBL" id="BTRK01000006">
    <property type="protein sequence ID" value="GMR57632.1"/>
    <property type="molecule type" value="Genomic_DNA"/>
</dbReference>
<evidence type="ECO:0000256" key="1">
    <source>
        <dbReference type="PROSITE-ProRule" id="PRU00042"/>
    </source>
</evidence>
<keyword evidence="5" id="KW-1185">Reference proteome</keyword>
<feature type="non-terminal residue" evidence="4">
    <location>
        <position position="1"/>
    </location>
</feature>
<dbReference type="Gene3D" id="3.30.160.60">
    <property type="entry name" value="Classic Zinc Finger"/>
    <property type="match status" value="1"/>
</dbReference>